<evidence type="ECO:0000313" key="3">
    <source>
        <dbReference type="EnsemblMetazoa" id="CPIJ017004-PA"/>
    </source>
</evidence>
<reference evidence="3" key="2">
    <citation type="submission" date="2021-02" db="UniProtKB">
        <authorList>
            <consortium name="EnsemblMetazoa"/>
        </authorList>
    </citation>
    <scope>IDENTIFICATION</scope>
    <source>
        <strain evidence="3">JHB</strain>
    </source>
</reference>
<evidence type="ECO:0000313" key="4">
    <source>
        <dbReference type="Proteomes" id="UP000002320"/>
    </source>
</evidence>
<feature type="region of interest" description="Disordered" evidence="1">
    <location>
        <begin position="143"/>
        <end position="167"/>
    </location>
</feature>
<protein>
    <submittedName>
        <fullName evidence="2 3">Uncharacterized protein</fullName>
    </submittedName>
</protein>
<keyword evidence="4" id="KW-1185">Reference proteome</keyword>
<proteinExistence type="predicted"/>
<dbReference type="OrthoDB" id="7763973at2759"/>
<dbReference type="VEuPathDB" id="VectorBase:CQUJHB014097"/>
<gene>
    <name evidence="3" type="primary">6050561</name>
    <name evidence="2" type="ORF">CpipJ_CPIJ017004</name>
</gene>
<accession>B0XBX5</accession>
<dbReference type="EMBL" id="DS232658">
    <property type="protein sequence ID" value="EDS44504.1"/>
    <property type="molecule type" value="Genomic_DNA"/>
</dbReference>
<evidence type="ECO:0000313" key="2">
    <source>
        <dbReference type="EMBL" id="EDS44504.1"/>
    </source>
</evidence>
<dbReference type="Proteomes" id="UP000002320">
    <property type="component" value="Unassembled WGS sequence"/>
</dbReference>
<reference evidence="2" key="1">
    <citation type="submission" date="2007-03" db="EMBL/GenBank/DDBJ databases">
        <title>Annotation of Culex pipiens quinquefasciatus.</title>
        <authorList>
            <consortium name="The Broad Institute Genome Sequencing Platform"/>
            <person name="Atkinson P.W."/>
            <person name="Hemingway J."/>
            <person name="Christensen B.M."/>
            <person name="Higgs S."/>
            <person name="Kodira C."/>
            <person name="Hannick L."/>
            <person name="Megy K."/>
            <person name="O'Leary S."/>
            <person name="Pearson M."/>
            <person name="Haas B.J."/>
            <person name="Mauceli E."/>
            <person name="Wortman J.R."/>
            <person name="Lee N.H."/>
            <person name="Guigo R."/>
            <person name="Stanke M."/>
            <person name="Alvarado L."/>
            <person name="Amedeo P."/>
            <person name="Antoine C.H."/>
            <person name="Arensburger P."/>
            <person name="Bidwell S.L."/>
            <person name="Crawford M."/>
            <person name="Camaro F."/>
            <person name="Devon K."/>
            <person name="Engels R."/>
            <person name="Hammond M."/>
            <person name="Howarth C."/>
            <person name="Koehrsen M."/>
            <person name="Lawson D."/>
            <person name="Montgomery P."/>
            <person name="Nene V."/>
            <person name="Nusbaum C."/>
            <person name="Puiu D."/>
            <person name="Romero-Severson J."/>
            <person name="Severson D.W."/>
            <person name="Shumway M."/>
            <person name="Sisk P."/>
            <person name="Stolte C."/>
            <person name="Zeng Q."/>
            <person name="Eisenstadt E."/>
            <person name="Fraser-Liggett C."/>
            <person name="Strausberg R."/>
            <person name="Galagan J."/>
            <person name="Birren B."/>
            <person name="Collins F.H."/>
        </authorList>
    </citation>
    <scope>NUCLEOTIDE SEQUENCE [LARGE SCALE GENOMIC DNA]</scope>
    <source>
        <strain evidence="2">JHB</strain>
    </source>
</reference>
<dbReference type="AlphaFoldDB" id="B0XBX5"/>
<organism>
    <name type="scientific">Culex quinquefasciatus</name>
    <name type="common">Southern house mosquito</name>
    <name type="synonym">Culex pungens</name>
    <dbReference type="NCBI Taxonomy" id="7176"/>
    <lineage>
        <taxon>Eukaryota</taxon>
        <taxon>Metazoa</taxon>
        <taxon>Ecdysozoa</taxon>
        <taxon>Arthropoda</taxon>
        <taxon>Hexapoda</taxon>
        <taxon>Insecta</taxon>
        <taxon>Pterygota</taxon>
        <taxon>Neoptera</taxon>
        <taxon>Endopterygota</taxon>
        <taxon>Diptera</taxon>
        <taxon>Nematocera</taxon>
        <taxon>Culicoidea</taxon>
        <taxon>Culicidae</taxon>
        <taxon>Culicinae</taxon>
        <taxon>Culicini</taxon>
        <taxon>Culex</taxon>
        <taxon>Culex</taxon>
    </lineage>
</organism>
<name>B0XBX5_CULQU</name>
<dbReference type="VEuPathDB" id="VectorBase:CPIJ017004"/>
<dbReference type="KEGG" id="cqu:CpipJ_CPIJ017004"/>
<dbReference type="HOGENOM" id="CLU_1241213_0_0_1"/>
<dbReference type="InParanoid" id="B0XBX5"/>
<evidence type="ECO:0000256" key="1">
    <source>
        <dbReference type="SAM" id="MobiDB-lite"/>
    </source>
</evidence>
<dbReference type="EnsemblMetazoa" id="CPIJ017004-RA">
    <property type="protein sequence ID" value="CPIJ017004-PA"/>
    <property type="gene ID" value="CPIJ017004"/>
</dbReference>
<sequence>MCYKQSLCGRLYHEFCPQKKTLVVDFSVLPERPKLNAVQCPTKKIAIPIYVDDDIVDFRIHDLPPDMSNMQIAEAMLQYGEVLTIRDEVWRDIFAGLPNGVRVIKMKLTKPVLSFVTICGLQVATLGLSSLVTHTDRSSPADAAVLNDTWPKAAQRQPRKTRPENQNKRHLPLFCLQPIQQQQNPNNDFMDFVLEERLHLNINEEAIEDDPADVRFVTGRPGI</sequence>